<evidence type="ECO:0000313" key="3">
    <source>
        <dbReference type="Proteomes" id="UP000634308"/>
    </source>
</evidence>
<keyword evidence="1" id="KW-0472">Membrane</keyword>
<protein>
    <submittedName>
        <fullName evidence="2">Uncharacterized protein</fullName>
    </submittedName>
</protein>
<dbReference type="Proteomes" id="UP000634308">
    <property type="component" value="Unassembled WGS sequence"/>
</dbReference>
<keyword evidence="1" id="KW-1133">Transmembrane helix</keyword>
<keyword evidence="3" id="KW-1185">Reference proteome</keyword>
<keyword evidence="1" id="KW-0812">Transmembrane</keyword>
<evidence type="ECO:0000256" key="1">
    <source>
        <dbReference type="SAM" id="Phobius"/>
    </source>
</evidence>
<comment type="caution">
    <text evidence="2">The sequence shown here is derived from an EMBL/GenBank/DDBJ whole genome shotgun (WGS) entry which is preliminary data.</text>
</comment>
<name>A0ABQ2RUS7_9DEIO</name>
<sequence>MHTGSVPPYALQLLIALVLVGLTPLLSYPLAVGGGWMDALDAALLVLALVNLRIAWGAANHAGAARVPGGRGGAPAWFVLAGLVTAALITWAMVRALTPTLPS</sequence>
<feature type="transmembrane region" description="Helical" evidence="1">
    <location>
        <begin position="43"/>
        <end position="62"/>
    </location>
</feature>
<reference evidence="3" key="1">
    <citation type="journal article" date="2019" name="Int. J. Syst. Evol. Microbiol.">
        <title>The Global Catalogue of Microorganisms (GCM) 10K type strain sequencing project: providing services to taxonomists for standard genome sequencing and annotation.</title>
        <authorList>
            <consortium name="The Broad Institute Genomics Platform"/>
            <consortium name="The Broad Institute Genome Sequencing Center for Infectious Disease"/>
            <person name="Wu L."/>
            <person name="Ma J."/>
        </authorList>
    </citation>
    <scope>NUCLEOTIDE SEQUENCE [LARGE SCALE GENOMIC DNA]</scope>
    <source>
        <strain evidence="3">JCM 31404</strain>
    </source>
</reference>
<organism evidence="2 3">
    <name type="scientific">Deinococcus seoulensis</name>
    <dbReference type="NCBI Taxonomy" id="1837379"/>
    <lineage>
        <taxon>Bacteria</taxon>
        <taxon>Thermotogati</taxon>
        <taxon>Deinococcota</taxon>
        <taxon>Deinococci</taxon>
        <taxon>Deinococcales</taxon>
        <taxon>Deinococcaceae</taxon>
        <taxon>Deinococcus</taxon>
    </lineage>
</organism>
<gene>
    <name evidence="2" type="ORF">GCM10008959_19100</name>
</gene>
<evidence type="ECO:0000313" key="2">
    <source>
        <dbReference type="EMBL" id="GGR57503.1"/>
    </source>
</evidence>
<dbReference type="EMBL" id="BMQM01000010">
    <property type="protein sequence ID" value="GGR57503.1"/>
    <property type="molecule type" value="Genomic_DNA"/>
</dbReference>
<accession>A0ABQ2RUS7</accession>
<feature type="transmembrane region" description="Helical" evidence="1">
    <location>
        <begin position="74"/>
        <end position="94"/>
    </location>
</feature>
<proteinExistence type="predicted"/>